<dbReference type="STRING" id="1328760.A0A164ZJ09"/>
<dbReference type="EMBL" id="KV407467">
    <property type="protein sequence ID" value="KZF19157.1"/>
    <property type="molecule type" value="Genomic_DNA"/>
</dbReference>
<accession>A0A164ZJ09</accession>
<keyword evidence="2" id="KW-0812">Transmembrane</keyword>
<evidence type="ECO:0000313" key="5">
    <source>
        <dbReference type="Proteomes" id="UP000076632"/>
    </source>
</evidence>
<keyword evidence="5" id="KW-1185">Reference proteome</keyword>
<feature type="region of interest" description="Disordered" evidence="1">
    <location>
        <begin position="313"/>
        <end position="332"/>
    </location>
</feature>
<feature type="signal peptide" evidence="3">
    <location>
        <begin position="1"/>
        <end position="25"/>
    </location>
</feature>
<dbReference type="RefSeq" id="XP_018184712.1">
    <property type="nucleotide sequence ID" value="XM_018336624.1"/>
</dbReference>
<sequence length="340" mass="36155">MLSMATAFSLCATYVFISFVHSSGAVTTIPDWPLITPGPKLVLQPRTQDLALWGYVSGNSNSPLSCPSGFTATFDGAADNFVACCNGVTCTNDYHTCNDYLGTACPEPGICSEIYTQYLQCAAATPSCILYARITGPEDGNSKSSFACGQTGGTVLVLPSVTGASTATDASKSSTSHPLTDDFLSSYSNLFPISTSKTSHAEESKSITSIETSSTSPTPTHSKSGGMDASTKATIAGVIIAGVTVPLMILGIFAAIIPVQTLKCLTCGKRPKSKTTSTGELRPPTNPELRPAIVNAGLTRINNAFHTQPEPQRYTMNYYPQPQPQYQPQYQPLYPQHQYR</sequence>
<feature type="region of interest" description="Disordered" evidence="1">
    <location>
        <begin position="269"/>
        <end position="289"/>
    </location>
</feature>
<feature type="transmembrane region" description="Helical" evidence="2">
    <location>
        <begin position="235"/>
        <end position="259"/>
    </location>
</feature>
<organism evidence="4 5">
    <name type="scientific">Xylona heveae (strain CBS 132557 / TC161)</name>
    <dbReference type="NCBI Taxonomy" id="1328760"/>
    <lineage>
        <taxon>Eukaryota</taxon>
        <taxon>Fungi</taxon>
        <taxon>Dikarya</taxon>
        <taxon>Ascomycota</taxon>
        <taxon>Pezizomycotina</taxon>
        <taxon>Xylonomycetes</taxon>
        <taxon>Xylonales</taxon>
        <taxon>Xylonaceae</taxon>
        <taxon>Xylona</taxon>
    </lineage>
</organism>
<evidence type="ECO:0000256" key="3">
    <source>
        <dbReference type="SAM" id="SignalP"/>
    </source>
</evidence>
<feature type="compositionally biased region" description="Low complexity" evidence="1">
    <location>
        <begin position="206"/>
        <end position="224"/>
    </location>
</feature>
<proteinExistence type="predicted"/>
<dbReference type="OrthoDB" id="5347452at2759"/>
<dbReference type="AlphaFoldDB" id="A0A164ZJ09"/>
<keyword evidence="3" id="KW-0732">Signal</keyword>
<keyword evidence="2" id="KW-1133">Transmembrane helix</keyword>
<reference evidence="4 5" key="1">
    <citation type="journal article" date="2016" name="Fungal Biol.">
        <title>The genome of Xylona heveae provides a window into fungal endophytism.</title>
        <authorList>
            <person name="Gazis R."/>
            <person name="Kuo A."/>
            <person name="Riley R."/>
            <person name="LaButti K."/>
            <person name="Lipzen A."/>
            <person name="Lin J."/>
            <person name="Amirebrahimi M."/>
            <person name="Hesse C.N."/>
            <person name="Spatafora J.W."/>
            <person name="Henrissat B."/>
            <person name="Hainaut M."/>
            <person name="Grigoriev I.V."/>
            <person name="Hibbett D.S."/>
        </authorList>
    </citation>
    <scope>NUCLEOTIDE SEQUENCE [LARGE SCALE GENOMIC DNA]</scope>
    <source>
        <strain evidence="4 5">TC161</strain>
    </source>
</reference>
<dbReference type="InParanoid" id="A0A164ZJ09"/>
<feature type="region of interest" description="Disordered" evidence="1">
    <location>
        <begin position="201"/>
        <end position="228"/>
    </location>
</feature>
<evidence type="ECO:0000256" key="2">
    <source>
        <dbReference type="SAM" id="Phobius"/>
    </source>
</evidence>
<evidence type="ECO:0000256" key="1">
    <source>
        <dbReference type="SAM" id="MobiDB-lite"/>
    </source>
</evidence>
<evidence type="ECO:0000313" key="4">
    <source>
        <dbReference type="EMBL" id="KZF19157.1"/>
    </source>
</evidence>
<feature type="compositionally biased region" description="Low complexity" evidence="1">
    <location>
        <begin position="318"/>
        <end position="332"/>
    </location>
</feature>
<protein>
    <recommendedName>
        <fullName evidence="6">Mid2 domain-containing protein</fullName>
    </recommendedName>
</protein>
<feature type="chain" id="PRO_5007854882" description="Mid2 domain-containing protein" evidence="3">
    <location>
        <begin position="26"/>
        <end position="340"/>
    </location>
</feature>
<keyword evidence="2" id="KW-0472">Membrane</keyword>
<dbReference type="Proteomes" id="UP000076632">
    <property type="component" value="Unassembled WGS sequence"/>
</dbReference>
<dbReference type="GeneID" id="28901761"/>
<evidence type="ECO:0008006" key="6">
    <source>
        <dbReference type="Google" id="ProtNLM"/>
    </source>
</evidence>
<gene>
    <name evidence="4" type="ORF">L228DRAFT_47146</name>
</gene>
<name>A0A164ZJ09_XYLHT</name>